<dbReference type="RefSeq" id="WP_151892861.1">
    <property type="nucleotide sequence ID" value="NZ_BKCF01000001.1"/>
</dbReference>
<feature type="transmembrane region" description="Helical" evidence="1">
    <location>
        <begin position="12"/>
        <end position="32"/>
    </location>
</feature>
<name>A0A5J4FZ10_9FLAO</name>
<feature type="transmembrane region" description="Helical" evidence="1">
    <location>
        <begin position="44"/>
        <end position="65"/>
    </location>
</feature>
<dbReference type="OrthoDB" id="883418at2"/>
<accession>A0A5J4FZ10</accession>
<proteinExistence type="predicted"/>
<keyword evidence="1" id="KW-0472">Membrane</keyword>
<feature type="transmembrane region" description="Helical" evidence="1">
    <location>
        <begin position="117"/>
        <end position="138"/>
    </location>
</feature>
<comment type="caution">
    <text evidence="2">The sequence shown here is derived from an EMBL/GenBank/DDBJ whole genome shotgun (WGS) entry which is preliminary data.</text>
</comment>
<reference evidence="2 3" key="1">
    <citation type="submission" date="2019-08" db="EMBL/GenBank/DDBJ databases">
        <title>Ulvibacter marinistellae sp. nov., isolated from a starfish, Patiria pectinifera.</title>
        <authorList>
            <person name="Kawano K."/>
            <person name="Ushijima N."/>
            <person name="Kihara M."/>
            <person name="Itoh H."/>
        </authorList>
    </citation>
    <scope>NUCLEOTIDE SEQUENCE [LARGE SCALE GENOMIC DNA]</scope>
    <source>
        <strain evidence="2 3">KK4</strain>
    </source>
</reference>
<evidence type="ECO:0000256" key="1">
    <source>
        <dbReference type="SAM" id="Phobius"/>
    </source>
</evidence>
<sequence length="139" mass="16350">MELSLVRILFDFGLVVLIWIVQLIIYPSLLYFSKKELIQWHKKYTQGIFIIVSPMMIGQLAIAAVQLFQEITLFSVMYASIVFALWVITFVCFVKLHGKITDGVFEKNILHQLTNRNWFRTILWTALFIFSLVNFTILR</sequence>
<gene>
    <name evidence="2" type="ORF">ULMS_04290</name>
</gene>
<keyword evidence="1" id="KW-0812">Transmembrane</keyword>
<dbReference type="AlphaFoldDB" id="A0A5J4FZ10"/>
<dbReference type="Proteomes" id="UP000326994">
    <property type="component" value="Unassembled WGS sequence"/>
</dbReference>
<dbReference type="EMBL" id="BKCF01000001">
    <property type="protein sequence ID" value="GEQ84921.1"/>
    <property type="molecule type" value="Genomic_DNA"/>
</dbReference>
<organism evidence="2 3">
    <name type="scientific">Patiriisocius marinistellae</name>
    <dbReference type="NCBI Taxonomy" id="2494560"/>
    <lineage>
        <taxon>Bacteria</taxon>
        <taxon>Pseudomonadati</taxon>
        <taxon>Bacteroidota</taxon>
        <taxon>Flavobacteriia</taxon>
        <taxon>Flavobacteriales</taxon>
        <taxon>Flavobacteriaceae</taxon>
        <taxon>Patiriisocius</taxon>
    </lineage>
</organism>
<keyword evidence="3" id="KW-1185">Reference proteome</keyword>
<evidence type="ECO:0000313" key="2">
    <source>
        <dbReference type="EMBL" id="GEQ84921.1"/>
    </source>
</evidence>
<feature type="transmembrane region" description="Helical" evidence="1">
    <location>
        <begin position="71"/>
        <end position="96"/>
    </location>
</feature>
<protein>
    <submittedName>
        <fullName evidence="2">Uncharacterized protein</fullName>
    </submittedName>
</protein>
<keyword evidence="1" id="KW-1133">Transmembrane helix</keyword>
<evidence type="ECO:0000313" key="3">
    <source>
        <dbReference type="Proteomes" id="UP000326994"/>
    </source>
</evidence>